<evidence type="ECO:0000313" key="3">
    <source>
        <dbReference type="Proteomes" id="UP000251211"/>
    </source>
</evidence>
<evidence type="ECO:0008006" key="4">
    <source>
        <dbReference type="Google" id="ProtNLM"/>
    </source>
</evidence>
<gene>
    <name evidence="2" type="ORF">NCTC13229_04292</name>
</gene>
<sequence>MTTNPKPRMPRGLGDEGKKLWKDLTEVFDFTDEPAKLRVLFDACKLADTIKRLDDEAASAPLVVQGSTGQPVIHPCVSQAQSARGLMATLMGKLGLPETDQETELKRQKRTDSAKSAAKARWSM</sequence>
<dbReference type="RefSeq" id="WP_245973309.1">
    <property type="nucleotide sequence ID" value="NZ_QTTP01000001.1"/>
</dbReference>
<protein>
    <recommendedName>
        <fullName evidence="4">Phage terminase small subunit P27 family</fullName>
    </recommendedName>
</protein>
<organism evidence="2 3">
    <name type="scientific">Rhodococcus wratislaviensis</name>
    <name type="common">Tsukamurella wratislaviensis</name>
    <dbReference type="NCBI Taxonomy" id="44752"/>
    <lineage>
        <taxon>Bacteria</taxon>
        <taxon>Bacillati</taxon>
        <taxon>Actinomycetota</taxon>
        <taxon>Actinomycetes</taxon>
        <taxon>Mycobacteriales</taxon>
        <taxon>Nocardiaceae</taxon>
        <taxon>Rhodococcus</taxon>
    </lineage>
</organism>
<dbReference type="Pfam" id="PF05119">
    <property type="entry name" value="Terminase_4"/>
    <property type="match status" value="1"/>
</dbReference>
<evidence type="ECO:0000313" key="2">
    <source>
        <dbReference type="EMBL" id="SPZ40795.1"/>
    </source>
</evidence>
<dbReference type="EMBL" id="UAUI01000019">
    <property type="protein sequence ID" value="SPZ40795.1"/>
    <property type="molecule type" value="Genomic_DNA"/>
</dbReference>
<dbReference type="AlphaFoldDB" id="A0AB38FHJ7"/>
<evidence type="ECO:0000256" key="1">
    <source>
        <dbReference type="SAM" id="MobiDB-lite"/>
    </source>
</evidence>
<proteinExistence type="predicted"/>
<reference evidence="2 3" key="1">
    <citation type="submission" date="2018-06" db="EMBL/GenBank/DDBJ databases">
        <authorList>
            <consortium name="Pathogen Informatics"/>
            <person name="Doyle S."/>
        </authorList>
    </citation>
    <scope>NUCLEOTIDE SEQUENCE [LARGE SCALE GENOMIC DNA]</scope>
    <source>
        <strain evidence="2 3">NCTC13229</strain>
    </source>
</reference>
<name>A0AB38FHJ7_RHOWR</name>
<comment type="caution">
    <text evidence="2">The sequence shown here is derived from an EMBL/GenBank/DDBJ whole genome shotgun (WGS) entry which is preliminary data.</text>
</comment>
<feature type="compositionally biased region" description="Basic and acidic residues" evidence="1">
    <location>
        <begin position="103"/>
        <end position="113"/>
    </location>
</feature>
<dbReference type="Proteomes" id="UP000251211">
    <property type="component" value="Unassembled WGS sequence"/>
</dbReference>
<feature type="region of interest" description="Disordered" evidence="1">
    <location>
        <begin position="95"/>
        <end position="124"/>
    </location>
</feature>
<accession>A0AB38FHJ7</accession>
<dbReference type="InterPro" id="IPR006448">
    <property type="entry name" value="Phage_term_ssu_P27"/>
</dbReference>